<dbReference type="AlphaFoldDB" id="A0AAU7X7U1"/>
<dbReference type="InterPro" id="IPR007791">
    <property type="entry name" value="DjlA_N"/>
</dbReference>
<protein>
    <submittedName>
        <fullName evidence="2">TerB family tellurite resistance protein</fullName>
    </submittedName>
</protein>
<gene>
    <name evidence="2" type="ORF">ABS361_18940</name>
</gene>
<dbReference type="KEGG" id="mflg:ABS361_18940"/>
<name>A0AAU7X7U1_9HYPH</name>
<dbReference type="EMBL" id="CP158568">
    <property type="protein sequence ID" value="XBY44099.1"/>
    <property type="molecule type" value="Genomic_DNA"/>
</dbReference>
<reference evidence="2" key="1">
    <citation type="submission" date="2024-06" db="EMBL/GenBank/DDBJ databases">
        <title>Methylostella associata gen. nov., sp. nov., a novel Ancalomicrobiaceae-affiliated facultatively methylotrophic bacteria that feed on methanotrophs of the genus Methylococcus.</title>
        <authorList>
            <person name="Saltykova V."/>
            <person name="Danilova O.V."/>
            <person name="Oshkin I.Y."/>
            <person name="Belova S.E."/>
            <person name="Pimenov N.V."/>
            <person name="Dedysh S.N."/>
        </authorList>
    </citation>
    <scope>NUCLEOTIDE SEQUENCE</scope>
    <source>
        <strain evidence="2">S20</strain>
    </source>
</reference>
<dbReference type="SUPFAM" id="SSF158682">
    <property type="entry name" value="TerB-like"/>
    <property type="match status" value="1"/>
</dbReference>
<dbReference type="CDD" id="cd07313">
    <property type="entry name" value="terB_like_2"/>
    <property type="match status" value="1"/>
</dbReference>
<accession>A0AAU7X7U1</accession>
<feature type="domain" description="Co-chaperone DjlA N-terminal" evidence="1">
    <location>
        <begin position="28"/>
        <end position="145"/>
    </location>
</feature>
<dbReference type="InterPro" id="IPR029024">
    <property type="entry name" value="TerB-like"/>
</dbReference>
<dbReference type="Pfam" id="PF05099">
    <property type="entry name" value="TerB"/>
    <property type="match status" value="1"/>
</dbReference>
<organism evidence="2">
    <name type="scientific">Methyloraptor flagellatus</name>
    <dbReference type="NCBI Taxonomy" id="3162530"/>
    <lineage>
        <taxon>Bacteria</taxon>
        <taxon>Pseudomonadati</taxon>
        <taxon>Pseudomonadota</taxon>
        <taxon>Alphaproteobacteria</taxon>
        <taxon>Hyphomicrobiales</taxon>
        <taxon>Ancalomicrobiaceae</taxon>
        <taxon>Methyloraptor</taxon>
    </lineage>
</organism>
<dbReference type="Gene3D" id="1.10.3680.10">
    <property type="entry name" value="TerB-like"/>
    <property type="match status" value="1"/>
</dbReference>
<dbReference type="RefSeq" id="WP_407049196.1">
    <property type="nucleotide sequence ID" value="NZ_CP158568.1"/>
</dbReference>
<evidence type="ECO:0000313" key="2">
    <source>
        <dbReference type="EMBL" id="XBY44099.1"/>
    </source>
</evidence>
<sequence length="161" mass="17816">MLQQIRAFLADLVAADQETPRFDADDRRLAVAALLAHVIGIDGFVSAEERARLEDVLARHFSLSVEDARALADAGREAELESVDLYRFTSVVKRGAPLEERLAVVEMLWELVYADGVVHEFEDNVVWRIADLIGVETRDRVLIRQEVAAGVAKTASETAEG</sequence>
<proteinExistence type="predicted"/>
<evidence type="ECO:0000259" key="1">
    <source>
        <dbReference type="Pfam" id="PF05099"/>
    </source>
</evidence>